<keyword evidence="2" id="KW-0808">Transferase</keyword>
<dbReference type="EMBL" id="BLAY01000003">
    <property type="protein sequence ID" value="GET35683.1"/>
    <property type="molecule type" value="Genomic_DNA"/>
</dbReference>
<dbReference type="Pfam" id="PF13439">
    <property type="entry name" value="Glyco_transf_4"/>
    <property type="match status" value="1"/>
</dbReference>
<reference evidence="2" key="1">
    <citation type="submission" date="2019-10" db="EMBL/GenBank/DDBJ databases">
        <title>Draft genome sequece of Microseira wollei NIES-4236.</title>
        <authorList>
            <person name="Yamaguchi H."/>
            <person name="Suzuki S."/>
            <person name="Kawachi M."/>
        </authorList>
    </citation>
    <scope>NUCLEOTIDE SEQUENCE</scope>
    <source>
        <strain evidence="2">NIES-4236</strain>
    </source>
</reference>
<dbReference type="RefSeq" id="WP_226573839.1">
    <property type="nucleotide sequence ID" value="NZ_BLAY01000003.1"/>
</dbReference>
<dbReference type="Gene3D" id="3.40.50.2000">
    <property type="entry name" value="Glycogen Phosphorylase B"/>
    <property type="match status" value="2"/>
</dbReference>
<sequence>MTIPKIRTLFITKMTYPPLGGVPMRNWQNINIMMNFGPVAVFSVYNEDSSNEAIEGVTIWHHYNVAKHPSLWLRLQRGIWWLRLLGLNDYWAYLQPAAAQLNEIMKSFQPDVVIIEELWLYHYLSVVQKYQCQIIFDEHNVEASLFETIRCSVSSVRSWARKKLHLPQIKFTENDLIRKSAQVWVCSKQDKNSLEKLYGAIPHSYLVPNGINLKYYDCVGLGECEPSIGLEKSQLNILFTGHFGYVPNSEAAELLINQIYPKLLEVYPDSRMLLVGRGATQFMYDAAQQNSNIIVTGEVEDIRPYLAGASVMVVPLYKGGGTRFKILEAFAAGCPVVSTTKGAEGLNAENGVHLLLGDDVDSMTKAIVKLWLDRALQEKLANNAYDLVQSKYSWEAVAENIKFAMADLSKHKQF</sequence>
<dbReference type="Pfam" id="PF13692">
    <property type="entry name" value="Glyco_trans_1_4"/>
    <property type="match status" value="1"/>
</dbReference>
<dbReference type="InterPro" id="IPR028098">
    <property type="entry name" value="Glyco_trans_4-like_N"/>
</dbReference>
<feature type="domain" description="Glycosyltransferase subfamily 4-like N-terminal" evidence="1">
    <location>
        <begin position="90"/>
        <end position="214"/>
    </location>
</feature>
<protein>
    <submittedName>
        <fullName evidence="2">Glycosyl transferase, group 1</fullName>
    </submittedName>
</protein>
<dbReference type="Proteomes" id="UP001050975">
    <property type="component" value="Unassembled WGS sequence"/>
</dbReference>
<evidence type="ECO:0000313" key="2">
    <source>
        <dbReference type="EMBL" id="GET35683.1"/>
    </source>
</evidence>
<organism evidence="2 3">
    <name type="scientific">Microseira wollei NIES-4236</name>
    <dbReference type="NCBI Taxonomy" id="2530354"/>
    <lineage>
        <taxon>Bacteria</taxon>
        <taxon>Bacillati</taxon>
        <taxon>Cyanobacteriota</taxon>
        <taxon>Cyanophyceae</taxon>
        <taxon>Oscillatoriophycideae</taxon>
        <taxon>Aerosakkonematales</taxon>
        <taxon>Aerosakkonemataceae</taxon>
        <taxon>Microseira</taxon>
    </lineage>
</organism>
<comment type="caution">
    <text evidence="2">The sequence shown here is derived from an EMBL/GenBank/DDBJ whole genome shotgun (WGS) entry which is preliminary data.</text>
</comment>
<dbReference type="CDD" id="cd03801">
    <property type="entry name" value="GT4_PimA-like"/>
    <property type="match status" value="1"/>
</dbReference>
<dbReference type="SUPFAM" id="SSF53756">
    <property type="entry name" value="UDP-Glycosyltransferase/glycogen phosphorylase"/>
    <property type="match status" value="1"/>
</dbReference>
<evidence type="ECO:0000313" key="3">
    <source>
        <dbReference type="Proteomes" id="UP001050975"/>
    </source>
</evidence>
<name>A0AAV3X328_9CYAN</name>
<dbReference type="GO" id="GO:0016740">
    <property type="term" value="F:transferase activity"/>
    <property type="evidence" value="ECO:0007669"/>
    <property type="project" value="UniProtKB-KW"/>
</dbReference>
<evidence type="ECO:0000259" key="1">
    <source>
        <dbReference type="Pfam" id="PF13439"/>
    </source>
</evidence>
<gene>
    <name evidence="2" type="ORF">MiSe_04250</name>
</gene>
<dbReference type="AlphaFoldDB" id="A0AAV3X328"/>
<dbReference type="PANTHER" id="PTHR12526">
    <property type="entry name" value="GLYCOSYLTRANSFERASE"/>
    <property type="match status" value="1"/>
</dbReference>
<accession>A0AAV3X328</accession>
<keyword evidence="3" id="KW-1185">Reference proteome</keyword>
<proteinExistence type="predicted"/>
<dbReference type="PANTHER" id="PTHR12526:SF630">
    <property type="entry name" value="GLYCOSYLTRANSFERASE"/>
    <property type="match status" value="1"/>
</dbReference>